<dbReference type="STRING" id="161899.CSING_12820"/>
<keyword evidence="2" id="KW-0371">Homeobox</keyword>
<dbReference type="SUPFAM" id="SSF46689">
    <property type="entry name" value="Homeodomain-like"/>
    <property type="match status" value="1"/>
</dbReference>
<evidence type="ECO:0000256" key="1">
    <source>
        <dbReference type="SAM" id="MobiDB-lite"/>
    </source>
</evidence>
<dbReference type="AlphaFoldDB" id="A0A0B6F4F4"/>
<accession>A0A0B6F4F4</accession>
<protein>
    <submittedName>
        <fullName evidence="2">Homeodomain-like domain</fullName>
    </submittedName>
</protein>
<dbReference type="Gene3D" id="1.10.10.10">
    <property type="entry name" value="Winged helix-like DNA-binding domain superfamily/Winged helix DNA-binding domain"/>
    <property type="match status" value="2"/>
</dbReference>
<dbReference type="InterPro" id="IPR009057">
    <property type="entry name" value="Homeodomain-like_sf"/>
</dbReference>
<reference evidence="2 3" key="1">
    <citation type="journal article" date="2015" name="Genome Announc.">
        <title>Complete Genome Sequence and Annotation of Corynebacterium singulare DSM 44357, Isolated from a Human Semen Specimen.</title>
        <authorList>
            <person name="Merten M."/>
            <person name="Brinkrolf K."/>
            <person name="Albersmeier A."/>
            <person name="Kutter Y."/>
            <person name="Ruckert C."/>
            <person name="Tauch A."/>
        </authorList>
    </citation>
    <scope>NUCLEOTIDE SEQUENCE [LARGE SCALE GENOMIC DNA]</scope>
    <source>
        <strain evidence="2">IBS B52218</strain>
    </source>
</reference>
<dbReference type="HOGENOM" id="CLU_1308393_0_0_11"/>
<dbReference type="PANTHER" id="PTHR33215:SF13">
    <property type="entry name" value="PROTEIN DISTAL ANTENNA"/>
    <property type="match status" value="1"/>
</dbReference>
<dbReference type="InterPro" id="IPR036388">
    <property type="entry name" value="WH-like_DNA-bd_sf"/>
</dbReference>
<evidence type="ECO:0000313" key="3">
    <source>
        <dbReference type="Proteomes" id="UP000031890"/>
    </source>
</evidence>
<feature type="region of interest" description="Disordered" evidence="1">
    <location>
        <begin position="154"/>
        <end position="178"/>
    </location>
</feature>
<proteinExistence type="predicted"/>
<evidence type="ECO:0000313" key="2">
    <source>
        <dbReference type="EMBL" id="AJI80049.1"/>
    </source>
</evidence>
<sequence length="210" mass="23084">MTRWTPKDVKDVAIERVVAGEAVCLVARDVGVGPDTVYGWLRVRGVEPPGRRASRLRDPFVREAVGLVRAGMSINQAAQTVGLSTGVLHSRLKKAGVIEVRPRRARLSPDERAQAVERVLAGESCQTVADAVGVHPSTVYEWIRKQRYAQLRRQRHRRTPDEAVVSMPDTGKKLGKDTVMPAPLKTQAVDGFPSAALDKQGMVGRGRRLH</sequence>
<dbReference type="GO" id="GO:0003677">
    <property type="term" value="F:DNA binding"/>
    <property type="evidence" value="ECO:0007669"/>
    <property type="project" value="UniProtKB-KW"/>
</dbReference>
<dbReference type="PANTHER" id="PTHR33215">
    <property type="entry name" value="PROTEIN DISTAL ANTENNA"/>
    <property type="match status" value="1"/>
</dbReference>
<dbReference type="EMBL" id="CP010827">
    <property type="protein sequence ID" value="AJI80049.1"/>
    <property type="molecule type" value="Genomic_DNA"/>
</dbReference>
<name>A0A0B6F4F4_9CORY</name>
<keyword evidence="2" id="KW-0238">DNA-binding</keyword>
<dbReference type="Proteomes" id="UP000031890">
    <property type="component" value="Chromosome"/>
</dbReference>
<gene>
    <name evidence="2" type="ORF">CSING_12820</name>
</gene>
<organism evidence="2 3">
    <name type="scientific">Corynebacterium singulare</name>
    <dbReference type="NCBI Taxonomy" id="161899"/>
    <lineage>
        <taxon>Bacteria</taxon>
        <taxon>Bacillati</taxon>
        <taxon>Actinomycetota</taxon>
        <taxon>Actinomycetes</taxon>
        <taxon>Mycobacteriales</taxon>
        <taxon>Corynebacteriaceae</taxon>
        <taxon>Corynebacterium</taxon>
    </lineage>
</organism>
<dbReference type="Pfam" id="PF13384">
    <property type="entry name" value="HTH_23"/>
    <property type="match status" value="1"/>
</dbReference>
<dbReference type="KEGG" id="csx:CSING_12820"/>
<dbReference type="InterPro" id="IPR051839">
    <property type="entry name" value="RD_transcriptional_regulator"/>
</dbReference>